<dbReference type="InterPro" id="IPR013216">
    <property type="entry name" value="Methyltransf_11"/>
</dbReference>
<name>A0AAU8PZE8_DESK7</name>
<evidence type="ECO:0000259" key="1">
    <source>
        <dbReference type="Pfam" id="PF08241"/>
    </source>
</evidence>
<dbReference type="EMBL" id="CP002770">
    <property type="protein sequence ID" value="AEG15563.1"/>
    <property type="molecule type" value="Genomic_DNA"/>
</dbReference>
<keyword evidence="3" id="KW-1185">Reference proteome</keyword>
<keyword evidence="2" id="KW-0808">Transferase</keyword>
<gene>
    <name evidence="2" type="ordered locus">Desku_2007</name>
</gene>
<dbReference type="Proteomes" id="UP000009229">
    <property type="component" value="Chromosome"/>
</dbReference>
<accession>A0AAU8PZE8</accession>
<evidence type="ECO:0000313" key="3">
    <source>
        <dbReference type="Proteomes" id="UP000009229"/>
    </source>
</evidence>
<dbReference type="InterPro" id="IPR029063">
    <property type="entry name" value="SAM-dependent_MTases_sf"/>
</dbReference>
<organism evidence="2 3">
    <name type="scientific">Desulfofundulus kuznetsovii (strain DSM 6115 / VKM B-1805 / 17)</name>
    <name type="common">Desulfotomaculum kuznetsovii</name>
    <dbReference type="NCBI Taxonomy" id="760568"/>
    <lineage>
        <taxon>Bacteria</taxon>
        <taxon>Bacillati</taxon>
        <taxon>Bacillota</taxon>
        <taxon>Clostridia</taxon>
        <taxon>Eubacteriales</taxon>
        <taxon>Peptococcaceae</taxon>
        <taxon>Desulfofundulus</taxon>
    </lineage>
</organism>
<dbReference type="GO" id="GO:0032259">
    <property type="term" value="P:methylation"/>
    <property type="evidence" value="ECO:0007669"/>
    <property type="project" value="UniProtKB-KW"/>
</dbReference>
<dbReference type="GO" id="GO:0008757">
    <property type="term" value="F:S-adenosylmethionine-dependent methyltransferase activity"/>
    <property type="evidence" value="ECO:0007669"/>
    <property type="project" value="InterPro"/>
</dbReference>
<reference evidence="3" key="1">
    <citation type="submission" date="2011-05" db="EMBL/GenBank/DDBJ databases">
        <title>Complete sequence of Desulfotomaculum kuznetsovii DSM 6115.</title>
        <authorList>
            <person name="Lucas S."/>
            <person name="Han J."/>
            <person name="Lapidus A."/>
            <person name="Cheng J.-F."/>
            <person name="Goodwin L."/>
            <person name="Pitluck S."/>
            <person name="Peters L."/>
            <person name="Mikhailova N."/>
            <person name="Lu M."/>
            <person name="Saunders E."/>
            <person name="Han C."/>
            <person name="Tapia R."/>
            <person name="Land M."/>
            <person name="Hauser L."/>
            <person name="Kyrpides N."/>
            <person name="Ivanova N."/>
            <person name="Pagani I."/>
            <person name="Nazina T."/>
            <person name="Ivanova A."/>
            <person name="Parshina S."/>
            <person name="Kuever J."/>
            <person name="Muyzer G."/>
            <person name="Plugge C."/>
            <person name="Stams A."/>
            <person name="Woyke T."/>
        </authorList>
    </citation>
    <scope>NUCLEOTIDE SEQUENCE [LARGE SCALE GENOMIC DNA]</scope>
    <source>
        <strain evidence="3">DSM 6115 / VKM B-1805 / 17</strain>
    </source>
</reference>
<dbReference type="SUPFAM" id="SSF53335">
    <property type="entry name" value="S-adenosyl-L-methionine-dependent methyltransferases"/>
    <property type="match status" value="1"/>
</dbReference>
<dbReference type="CDD" id="cd02440">
    <property type="entry name" value="AdoMet_MTases"/>
    <property type="match status" value="1"/>
</dbReference>
<dbReference type="KEGG" id="dku:Desku_2007"/>
<dbReference type="PANTHER" id="PTHR43591:SF24">
    <property type="entry name" value="2-METHOXY-6-POLYPRENYL-1,4-BENZOQUINOL METHYLASE, MITOCHONDRIAL"/>
    <property type="match status" value="1"/>
</dbReference>
<evidence type="ECO:0000313" key="2">
    <source>
        <dbReference type="EMBL" id="AEG15563.1"/>
    </source>
</evidence>
<proteinExistence type="predicted"/>
<keyword evidence="2" id="KW-0489">Methyltransferase</keyword>
<dbReference type="Pfam" id="PF08241">
    <property type="entry name" value="Methyltransf_11"/>
    <property type="match status" value="1"/>
</dbReference>
<protein>
    <submittedName>
        <fullName evidence="2">Methyltransferase type 11</fullName>
    </submittedName>
</protein>
<dbReference type="AlphaFoldDB" id="A0AAU8PZE8"/>
<dbReference type="RefSeq" id="WP_013823077.1">
    <property type="nucleotide sequence ID" value="NC_015573.1"/>
</dbReference>
<feature type="domain" description="Methyltransferase type 11" evidence="1">
    <location>
        <begin position="51"/>
        <end position="145"/>
    </location>
</feature>
<dbReference type="PANTHER" id="PTHR43591">
    <property type="entry name" value="METHYLTRANSFERASE"/>
    <property type="match status" value="1"/>
</dbReference>
<sequence>MNDLRETMRARWNAKGHHYDHADAHGTKSPSEKERWRNILARLGPGPLDVLDIGTGTGFVALILAELGHRVTGLDWSVTMLDQARVKVREAGLKITFVEGEIEALPFAAASFDALAARHVLWTLAEPERAIAEWYRVLRPGGRALADFSPRRPGEKGHHYPPEIEERLPLNRDVRPEEVAALFVNAGFAGVDVEPLPRDPGSDRVTYLISGFRPREV</sequence>
<dbReference type="Gene3D" id="3.40.50.150">
    <property type="entry name" value="Vaccinia Virus protein VP39"/>
    <property type="match status" value="1"/>
</dbReference>